<protein>
    <submittedName>
        <fullName evidence="2">Gb</fullName>
    </submittedName>
</protein>
<dbReference type="OrthoDB" id="2555959at2759"/>
<sequence length="68" mass="7713">MSLWNWYNALPPKTRLVAGIGVMAYAAGALYLSDKAEETFGLKATEEDREKLRKAIPRITTVERDNDR</sequence>
<keyword evidence="3" id="KW-1185">Reference proteome</keyword>
<dbReference type="STRING" id="86259.A0A4Z1P4L9"/>
<comment type="caution">
    <text evidence="2">The sequence shown here is derived from an EMBL/GenBank/DDBJ whole genome shotgun (WGS) entry which is preliminary data.</text>
</comment>
<accession>A0A4Z1P4L9</accession>
<proteinExistence type="predicted"/>
<organism evidence="2 3">
    <name type="scientific">Venturia nashicola</name>
    <dbReference type="NCBI Taxonomy" id="86259"/>
    <lineage>
        <taxon>Eukaryota</taxon>
        <taxon>Fungi</taxon>
        <taxon>Dikarya</taxon>
        <taxon>Ascomycota</taxon>
        <taxon>Pezizomycotina</taxon>
        <taxon>Dothideomycetes</taxon>
        <taxon>Pleosporomycetidae</taxon>
        <taxon>Venturiales</taxon>
        <taxon>Venturiaceae</taxon>
        <taxon>Venturia</taxon>
    </lineage>
</organism>
<gene>
    <name evidence="2" type="ORF">E6O75_ATG03383</name>
</gene>
<name>A0A4Z1P4L9_9PEZI</name>
<keyword evidence="1" id="KW-0812">Transmembrane</keyword>
<keyword evidence="1" id="KW-0472">Membrane</keyword>
<reference evidence="2 3" key="1">
    <citation type="submission" date="2019-04" db="EMBL/GenBank/DDBJ databases">
        <title>High contiguity whole genome sequence and gene annotation resource for two Venturia nashicola isolates.</title>
        <authorList>
            <person name="Prokchorchik M."/>
            <person name="Won K."/>
            <person name="Lee Y."/>
            <person name="Choi E.D."/>
            <person name="Segonzac C."/>
            <person name="Sohn K.H."/>
        </authorList>
    </citation>
    <scope>NUCLEOTIDE SEQUENCE [LARGE SCALE GENOMIC DNA]</scope>
    <source>
        <strain evidence="2 3">PRI2</strain>
    </source>
</reference>
<keyword evidence="1" id="KW-1133">Transmembrane helix</keyword>
<dbReference type="AlphaFoldDB" id="A0A4Z1P4L9"/>
<evidence type="ECO:0000256" key="1">
    <source>
        <dbReference type="SAM" id="Phobius"/>
    </source>
</evidence>
<evidence type="ECO:0000313" key="2">
    <source>
        <dbReference type="EMBL" id="TID23747.1"/>
    </source>
</evidence>
<dbReference type="EMBL" id="SNSC02000006">
    <property type="protein sequence ID" value="TID23747.1"/>
    <property type="molecule type" value="Genomic_DNA"/>
</dbReference>
<evidence type="ECO:0000313" key="3">
    <source>
        <dbReference type="Proteomes" id="UP000298493"/>
    </source>
</evidence>
<dbReference type="Proteomes" id="UP000298493">
    <property type="component" value="Unassembled WGS sequence"/>
</dbReference>
<feature type="transmembrane region" description="Helical" evidence="1">
    <location>
        <begin position="16"/>
        <end position="33"/>
    </location>
</feature>